<keyword evidence="1" id="KW-1133">Transmembrane helix</keyword>
<sequence length="124" mass="12610">MMAGTDRNETGLETFFESARATAPGPSGDLMARVLADAEAVQAARVKAPARRGPRVRFAQLREAIGGWPAMAGLVSAGLAGLWLGVSPPAALNDLPLAGFGAGESALVGMLPGVELDLLALEEG</sequence>
<keyword evidence="1" id="KW-0472">Membrane</keyword>
<organism evidence="2 3">
    <name type="scientific">Lutimaribacter saemankumensis</name>
    <dbReference type="NCBI Taxonomy" id="490829"/>
    <lineage>
        <taxon>Bacteria</taxon>
        <taxon>Pseudomonadati</taxon>
        <taxon>Pseudomonadota</taxon>
        <taxon>Alphaproteobacteria</taxon>
        <taxon>Rhodobacterales</taxon>
        <taxon>Roseobacteraceae</taxon>
        <taxon>Lutimaribacter</taxon>
    </lineage>
</organism>
<gene>
    <name evidence="2" type="ORF">SAMN05421850_101889</name>
</gene>
<dbReference type="Proteomes" id="UP000199340">
    <property type="component" value="Unassembled WGS sequence"/>
</dbReference>
<keyword evidence="1" id="KW-0812">Transmembrane</keyword>
<keyword evidence="3" id="KW-1185">Reference proteome</keyword>
<accession>A0A1G8IEW3</accession>
<protein>
    <recommendedName>
        <fullName evidence="4">Dihydroorotate dehydrogenase</fullName>
    </recommendedName>
</protein>
<dbReference type="STRING" id="490829.SAMN05421850_101889"/>
<feature type="transmembrane region" description="Helical" evidence="1">
    <location>
        <begin position="65"/>
        <end position="86"/>
    </location>
</feature>
<proteinExistence type="predicted"/>
<evidence type="ECO:0008006" key="4">
    <source>
        <dbReference type="Google" id="ProtNLM"/>
    </source>
</evidence>
<dbReference type="EMBL" id="FNEB01000001">
    <property type="protein sequence ID" value="SDI17337.1"/>
    <property type="molecule type" value="Genomic_DNA"/>
</dbReference>
<dbReference type="AlphaFoldDB" id="A0A1G8IEW3"/>
<evidence type="ECO:0000256" key="1">
    <source>
        <dbReference type="SAM" id="Phobius"/>
    </source>
</evidence>
<evidence type="ECO:0000313" key="2">
    <source>
        <dbReference type="EMBL" id="SDI17337.1"/>
    </source>
</evidence>
<evidence type="ECO:0000313" key="3">
    <source>
        <dbReference type="Proteomes" id="UP000199340"/>
    </source>
</evidence>
<name>A0A1G8IEW3_9RHOB</name>
<reference evidence="2 3" key="1">
    <citation type="submission" date="2016-10" db="EMBL/GenBank/DDBJ databases">
        <authorList>
            <person name="de Groot N.N."/>
        </authorList>
    </citation>
    <scope>NUCLEOTIDE SEQUENCE [LARGE SCALE GENOMIC DNA]</scope>
    <source>
        <strain evidence="2 3">DSM 28010</strain>
    </source>
</reference>